<reference evidence="1" key="1">
    <citation type="submission" date="2021-06" db="EMBL/GenBank/DDBJ databases">
        <title>Interrogation of the integrated mobile genetic elements in gut-associated Bacteroides with a consensus prediction approach.</title>
        <authorList>
            <person name="Campbell D.E."/>
            <person name="Leigh J.R."/>
            <person name="Kim T."/>
            <person name="England W."/>
            <person name="Whitaker R.J."/>
            <person name="Degnan P.H."/>
        </authorList>
    </citation>
    <scope>NUCLEOTIDE SEQUENCE</scope>
    <source>
        <strain evidence="1">VPI-3443</strain>
    </source>
</reference>
<dbReference type="Proteomes" id="UP001162960">
    <property type="component" value="Chromosome"/>
</dbReference>
<organism evidence="1 2">
    <name type="scientific">Bacteroides thetaiotaomicron</name>
    <dbReference type="NCBI Taxonomy" id="818"/>
    <lineage>
        <taxon>Bacteria</taxon>
        <taxon>Pseudomonadati</taxon>
        <taxon>Bacteroidota</taxon>
        <taxon>Bacteroidia</taxon>
        <taxon>Bacteroidales</taxon>
        <taxon>Bacteroidaceae</taxon>
        <taxon>Bacteroides</taxon>
    </lineage>
</organism>
<proteinExistence type="predicted"/>
<evidence type="ECO:0000313" key="1">
    <source>
        <dbReference type="EMBL" id="UYU91640.1"/>
    </source>
</evidence>
<evidence type="ECO:0008006" key="3">
    <source>
        <dbReference type="Google" id="ProtNLM"/>
    </source>
</evidence>
<dbReference type="RefSeq" id="WP_119200407.1">
    <property type="nucleotide sequence ID" value="NZ_CAXSTA010000009.1"/>
</dbReference>
<dbReference type="EMBL" id="CP083685">
    <property type="protein sequence ID" value="UYU91640.1"/>
    <property type="molecule type" value="Genomic_DNA"/>
</dbReference>
<gene>
    <name evidence="1" type="ORF">KQP74_03100</name>
</gene>
<evidence type="ECO:0000313" key="2">
    <source>
        <dbReference type="Proteomes" id="UP001162960"/>
    </source>
</evidence>
<name>A0AB38UF97_BACT4</name>
<accession>A0AB38UF97</accession>
<protein>
    <recommendedName>
        <fullName evidence="3">DUF2158 domain-containing protein</fullName>
    </recommendedName>
</protein>
<sequence length="60" mass="6633">MDKIKLGDKVRSSVSGFSGTITAKCEYLHSATQYCVTAKCKDNDIKEAWFAASELELVED</sequence>
<dbReference type="AlphaFoldDB" id="A0AB38UF97"/>